<evidence type="ECO:0000259" key="12">
    <source>
        <dbReference type="Pfam" id="PF00890"/>
    </source>
</evidence>
<comment type="catalytic activity">
    <reaction evidence="11">
        <text>L-aspartate + O2 = iminosuccinate + H2O2</text>
        <dbReference type="Rhea" id="RHEA:25876"/>
        <dbReference type="ChEBI" id="CHEBI:15379"/>
        <dbReference type="ChEBI" id="CHEBI:16240"/>
        <dbReference type="ChEBI" id="CHEBI:29991"/>
        <dbReference type="ChEBI" id="CHEBI:77875"/>
        <dbReference type="EC" id="1.4.3.16"/>
    </reaction>
    <physiologicalReaction direction="left-to-right" evidence="11">
        <dbReference type="Rhea" id="RHEA:25877"/>
    </physiologicalReaction>
</comment>
<dbReference type="SUPFAM" id="SSF56425">
    <property type="entry name" value="Succinate dehydrogenase/fumarate reductase flavoprotein, catalytic domain"/>
    <property type="match status" value="1"/>
</dbReference>
<dbReference type="Pfam" id="PF00890">
    <property type="entry name" value="FAD_binding_2"/>
    <property type="match status" value="1"/>
</dbReference>
<dbReference type="InterPro" id="IPR027477">
    <property type="entry name" value="Succ_DH/fumarate_Rdtase_cat_sf"/>
</dbReference>
<proteinExistence type="inferred from homology"/>
<evidence type="ECO:0000256" key="5">
    <source>
        <dbReference type="ARBA" id="ARBA00021901"/>
    </source>
</evidence>
<evidence type="ECO:0000256" key="11">
    <source>
        <dbReference type="ARBA" id="ARBA00048305"/>
    </source>
</evidence>
<dbReference type="GO" id="GO:0008734">
    <property type="term" value="F:L-aspartate oxidase activity"/>
    <property type="evidence" value="ECO:0007669"/>
    <property type="project" value="UniProtKB-EC"/>
</dbReference>
<reference evidence="14 15" key="1">
    <citation type="submission" date="2019-11" db="EMBL/GenBank/DDBJ databases">
        <title>Genome sequence of Moorella glycerini DSM11254.</title>
        <authorList>
            <person name="Poehlein A."/>
            <person name="Boeer T."/>
            <person name="Daniel R."/>
        </authorList>
    </citation>
    <scope>NUCLEOTIDE SEQUENCE [LARGE SCALE GENOMIC DNA]</scope>
    <source>
        <strain evidence="14 15">DSM 11254</strain>
    </source>
</reference>
<dbReference type="InterPro" id="IPR003953">
    <property type="entry name" value="FAD-dep_OxRdtase_2_FAD-bd"/>
</dbReference>
<keyword evidence="8" id="KW-0274">FAD</keyword>
<feature type="domain" description="Fumarate reductase/succinate dehydrogenase flavoprotein-like C-terminal" evidence="13">
    <location>
        <begin position="257"/>
        <end position="334"/>
    </location>
</feature>
<dbReference type="Gene3D" id="3.50.50.60">
    <property type="entry name" value="FAD/NAD(P)-binding domain"/>
    <property type="match status" value="2"/>
</dbReference>
<dbReference type="Pfam" id="PF02910">
    <property type="entry name" value="Succ_DH_flav_C"/>
    <property type="match status" value="1"/>
</dbReference>
<evidence type="ECO:0000313" key="14">
    <source>
        <dbReference type="EMBL" id="QGP91371.1"/>
    </source>
</evidence>
<comment type="pathway">
    <text evidence="2">Cofactor biosynthesis; NAD(+) biosynthesis; iminoaspartate from L-aspartate (oxidase route): step 1/1.</text>
</comment>
<dbReference type="EC" id="1.4.3.16" evidence="4"/>
<keyword evidence="9 14" id="KW-0560">Oxidoreductase</keyword>
<organism evidence="14 15">
    <name type="scientific">Neomoorella glycerini</name>
    <dbReference type="NCBI Taxonomy" id="55779"/>
    <lineage>
        <taxon>Bacteria</taxon>
        <taxon>Bacillati</taxon>
        <taxon>Bacillota</taxon>
        <taxon>Clostridia</taxon>
        <taxon>Neomoorellales</taxon>
        <taxon>Neomoorellaceae</taxon>
        <taxon>Neomoorella</taxon>
    </lineage>
</organism>
<protein>
    <recommendedName>
        <fullName evidence="5">L-aspartate oxidase</fullName>
        <ecNumber evidence="4">1.4.3.16</ecNumber>
    </recommendedName>
    <alternativeName>
        <fullName evidence="10">Quinolinate synthase B</fullName>
    </alternativeName>
</protein>
<feature type="domain" description="FAD-dependent oxidoreductase 2 FAD-binding" evidence="12">
    <location>
        <begin position="2"/>
        <end position="208"/>
    </location>
</feature>
<name>A0A6I5ZPB3_9FIRM</name>
<dbReference type="PANTHER" id="PTHR42716:SF2">
    <property type="entry name" value="L-ASPARTATE OXIDASE, CHLOROPLASTIC"/>
    <property type="match status" value="1"/>
</dbReference>
<dbReference type="Proteomes" id="UP000425916">
    <property type="component" value="Chromosome"/>
</dbReference>
<dbReference type="InterPro" id="IPR015939">
    <property type="entry name" value="Fum_Rdtase/Succ_DH_flav-like_C"/>
</dbReference>
<dbReference type="Gene3D" id="1.20.58.100">
    <property type="entry name" value="Fumarate reductase/succinate dehydrogenase flavoprotein-like, C-terminal domain"/>
    <property type="match status" value="1"/>
</dbReference>
<evidence type="ECO:0000259" key="13">
    <source>
        <dbReference type="Pfam" id="PF02910"/>
    </source>
</evidence>
<keyword evidence="7" id="KW-0662">Pyridine nucleotide biosynthesis</keyword>
<evidence type="ECO:0000256" key="10">
    <source>
        <dbReference type="ARBA" id="ARBA00030386"/>
    </source>
</evidence>
<evidence type="ECO:0000313" key="15">
    <source>
        <dbReference type="Proteomes" id="UP000425916"/>
    </source>
</evidence>
<evidence type="ECO:0000256" key="1">
    <source>
        <dbReference type="ARBA" id="ARBA00001974"/>
    </source>
</evidence>
<gene>
    <name evidence="14" type="primary">nadB_1</name>
    <name evidence="14" type="ORF">MGLY_07030</name>
</gene>
<comment type="cofactor">
    <cofactor evidence="1">
        <name>FAD</name>
        <dbReference type="ChEBI" id="CHEBI:57692"/>
    </cofactor>
</comment>
<dbReference type="SUPFAM" id="SSF51905">
    <property type="entry name" value="FAD/NAD(P)-binding domain"/>
    <property type="match status" value="1"/>
</dbReference>
<dbReference type="GO" id="GO:0033765">
    <property type="term" value="F:steroid dehydrogenase activity, acting on the CH-CH group of donors"/>
    <property type="evidence" value="ECO:0007669"/>
    <property type="project" value="UniProtKB-ARBA"/>
</dbReference>
<dbReference type="PANTHER" id="PTHR42716">
    <property type="entry name" value="L-ASPARTATE OXIDASE"/>
    <property type="match status" value="1"/>
</dbReference>
<dbReference type="Gene3D" id="3.90.700.10">
    <property type="entry name" value="Succinate dehydrogenase/fumarate reductase flavoprotein, catalytic domain"/>
    <property type="match status" value="1"/>
</dbReference>
<keyword evidence="6" id="KW-0285">Flavoprotein</keyword>
<dbReference type="EMBL" id="CP046244">
    <property type="protein sequence ID" value="QGP91371.1"/>
    <property type="molecule type" value="Genomic_DNA"/>
</dbReference>
<dbReference type="SUPFAM" id="SSF46977">
    <property type="entry name" value="Succinate dehydrogenase/fumarate reductase flavoprotein C-terminal domain"/>
    <property type="match status" value="1"/>
</dbReference>
<dbReference type="InterPro" id="IPR005288">
    <property type="entry name" value="NadB"/>
</dbReference>
<comment type="similarity">
    <text evidence="3">Belongs to the FAD-dependent oxidoreductase 2 family. NadB subfamily.</text>
</comment>
<dbReference type="InterPro" id="IPR036188">
    <property type="entry name" value="FAD/NAD-bd_sf"/>
</dbReference>
<accession>A0A6I5ZPB3</accession>
<keyword evidence="15" id="KW-1185">Reference proteome</keyword>
<evidence type="ECO:0000256" key="4">
    <source>
        <dbReference type="ARBA" id="ARBA00012173"/>
    </source>
</evidence>
<sequence length="354" mass="39991">MAIDLLSNDDIVYGVTCAIGNEIINVHAKAVIMATGGLGRIYSETTNPKDITADGLAMAYRAGAQLTGIEFIQFYPYRLGYPKILDLNPAIFDDGAIFVNRDGKRFMEAFPRGEHENRDILAREMFKQKDVFLELKEMDTNSLVRYPELYRLIRRDSKQKLKMKVAAHFSMGGILADSIGRTTLQGLYACGECMGGLHGTNRLAGSALVECAVFGFRTGNAAAEYALKFSHKLPLKTPDRIDLPLLGLDNTQEIISSLRKTMWQYAGIIREAKGLKICKEKLSKLSDELSQIRPLYYRQWFELKNMLQIANLIVEAALLRKETRGSHYRIDFPDEELCVRKSIIERGKSIMFQE</sequence>
<dbReference type="InterPro" id="IPR037099">
    <property type="entry name" value="Fum_R/Succ_DH_flav-like_C_sf"/>
</dbReference>
<dbReference type="GO" id="GO:0034628">
    <property type="term" value="P:'de novo' NAD+ biosynthetic process from L-aspartate"/>
    <property type="evidence" value="ECO:0007669"/>
    <property type="project" value="TreeGrafter"/>
</dbReference>
<evidence type="ECO:0000256" key="8">
    <source>
        <dbReference type="ARBA" id="ARBA00022827"/>
    </source>
</evidence>
<dbReference type="AlphaFoldDB" id="A0A6I5ZPB3"/>
<evidence type="ECO:0000256" key="6">
    <source>
        <dbReference type="ARBA" id="ARBA00022630"/>
    </source>
</evidence>
<evidence type="ECO:0000256" key="3">
    <source>
        <dbReference type="ARBA" id="ARBA00008562"/>
    </source>
</evidence>
<evidence type="ECO:0000256" key="7">
    <source>
        <dbReference type="ARBA" id="ARBA00022642"/>
    </source>
</evidence>
<dbReference type="UniPathway" id="UPA00253">
    <property type="reaction ID" value="UER00326"/>
</dbReference>
<evidence type="ECO:0000256" key="2">
    <source>
        <dbReference type="ARBA" id="ARBA00004950"/>
    </source>
</evidence>
<evidence type="ECO:0000256" key="9">
    <source>
        <dbReference type="ARBA" id="ARBA00023002"/>
    </source>
</evidence>